<evidence type="ECO:0008006" key="4">
    <source>
        <dbReference type="Google" id="ProtNLM"/>
    </source>
</evidence>
<name>A0ABS3QE34_9BACT</name>
<evidence type="ECO:0000256" key="1">
    <source>
        <dbReference type="SAM" id="SignalP"/>
    </source>
</evidence>
<protein>
    <recommendedName>
        <fullName evidence="4">DUF4136 domain-containing protein</fullName>
    </recommendedName>
</protein>
<sequence length="485" mass="52974">MRRFLPSSFCQLLLLSLLPSIKPAHAQVTATQPHAQSYYLDLSKETISLPARTLYVEQVLDARVGHPVIGIIYRGMYDKQAPVLFRKSLEMDLTAWLQQQLPSRSTDHAVVLCVRQLSVSETVHGTTKGAVASADLIADIYAHQPDGYHFVRTVADQVAGNGIYINSNHAAHLAKVLQSCLFQVLDTDWARPQPARTLAQLSTDKPHGMARPAILQVAVPQRGIYFNLEQFLTNQPDTTAELRIDTVGVHGVTTILEPGVPTGNNSEWKGTAVLRARMHTAKGDRIPPRQVWGFSDGRQAYFRQINYYRPLTRQGDFYLFVGAAPVDVTAANQRARNNAVMGGAVGAYASGPMGNTGQPTVYALDIRTGQTGLFPAPGQLVKHDTAFVYVYRPIGGSPEPQRVLVDDHQIGQLRPGESLEIPWPHFGRAMRIGAGTPGGPALLLAPSTATANYVRLQPSSAFTPWQVMPARQGEAEVDALEKPGK</sequence>
<gene>
    <name evidence="2" type="ORF">J4E00_09990</name>
</gene>
<organism evidence="2 3">
    <name type="scientific">Hymenobacter negativus</name>
    <dbReference type="NCBI Taxonomy" id="2795026"/>
    <lineage>
        <taxon>Bacteria</taxon>
        <taxon>Pseudomonadati</taxon>
        <taxon>Bacteroidota</taxon>
        <taxon>Cytophagia</taxon>
        <taxon>Cytophagales</taxon>
        <taxon>Hymenobacteraceae</taxon>
        <taxon>Hymenobacter</taxon>
    </lineage>
</organism>
<reference evidence="2 3" key="1">
    <citation type="submission" date="2021-03" db="EMBL/GenBank/DDBJ databases">
        <authorList>
            <person name="Kim M.K."/>
        </authorList>
    </citation>
    <scope>NUCLEOTIDE SEQUENCE [LARGE SCALE GENOMIC DNA]</scope>
    <source>
        <strain evidence="2 3">BT442</strain>
    </source>
</reference>
<feature type="chain" id="PRO_5046464270" description="DUF4136 domain-containing protein" evidence="1">
    <location>
        <begin position="27"/>
        <end position="485"/>
    </location>
</feature>
<keyword evidence="1" id="KW-0732">Signal</keyword>
<proteinExistence type="predicted"/>
<keyword evidence="3" id="KW-1185">Reference proteome</keyword>
<dbReference type="Proteomes" id="UP000664369">
    <property type="component" value="Unassembled WGS sequence"/>
</dbReference>
<comment type="caution">
    <text evidence="2">The sequence shown here is derived from an EMBL/GenBank/DDBJ whole genome shotgun (WGS) entry which is preliminary data.</text>
</comment>
<feature type="signal peptide" evidence="1">
    <location>
        <begin position="1"/>
        <end position="26"/>
    </location>
</feature>
<dbReference type="EMBL" id="JAGETZ010000004">
    <property type="protein sequence ID" value="MBO2009381.1"/>
    <property type="molecule type" value="Genomic_DNA"/>
</dbReference>
<accession>A0ABS3QE34</accession>
<evidence type="ECO:0000313" key="3">
    <source>
        <dbReference type="Proteomes" id="UP000664369"/>
    </source>
</evidence>
<evidence type="ECO:0000313" key="2">
    <source>
        <dbReference type="EMBL" id="MBO2009381.1"/>
    </source>
</evidence>
<dbReference type="RefSeq" id="WP_208175018.1">
    <property type="nucleotide sequence ID" value="NZ_JAGETZ010000004.1"/>
</dbReference>